<keyword evidence="2" id="KW-0408">Iron</keyword>
<dbReference type="OrthoDB" id="406156at2759"/>
<dbReference type="PANTHER" id="PTHR47990">
    <property type="entry name" value="2-OXOGLUTARATE (2OG) AND FE(II)-DEPENDENT OXYGENASE SUPERFAMILY PROTEIN-RELATED"/>
    <property type="match status" value="1"/>
</dbReference>
<dbReference type="EMBL" id="KZ613482">
    <property type="protein sequence ID" value="PMD21138.1"/>
    <property type="molecule type" value="Genomic_DNA"/>
</dbReference>
<keyword evidence="2" id="KW-0560">Oxidoreductase</keyword>
<dbReference type="Pfam" id="PF03171">
    <property type="entry name" value="2OG-FeII_Oxy"/>
    <property type="match status" value="1"/>
</dbReference>
<keyword evidence="5" id="KW-1185">Reference proteome</keyword>
<dbReference type="Proteomes" id="UP000235672">
    <property type="component" value="Unassembled WGS sequence"/>
</dbReference>
<sequence>MYQDELLLIATATTTITEKLATATLADGSASDLSKYDYKNLEPYVHPPETKEKLNWAELVTLDLEDYNREGGKERLAKQLEHAVHHVGFFYVKNYGLSQEEVDHQFTLAKNFFALPTDEKALDNAEIYNTPKFTEDFEGKYQQPDLLKAHLPEIEHFSKTLHSNVVLPLLSLFAIILQLSDEDYLVKQLTYEQKSEDYFRYMLGGGLGNGHTDLGTVTFLFRQPIAGLQILGDDGNWTWISAQPGTITVNLADTISHLTGGWLKSSVHRVVTPPKDQWGYDRTGLLYFARPHNETVLNPLDSPVLPAAGVTSRFEKPVTVEQWVKAKRMIQLNPDIAAKRWAEAGDGTVEVLAGFRGRKYKE</sequence>
<evidence type="ECO:0000256" key="1">
    <source>
        <dbReference type="ARBA" id="ARBA00008056"/>
    </source>
</evidence>
<dbReference type="PROSITE" id="PS51471">
    <property type="entry name" value="FE2OG_OXY"/>
    <property type="match status" value="1"/>
</dbReference>
<protein>
    <submittedName>
        <fullName evidence="4">Putative UPF0676 protein</fullName>
    </submittedName>
</protein>
<dbReference type="STRING" id="1745343.A0A2J6Q4B3"/>
<dbReference type="GO" id="GO:0044283">
    <property type="term" value="P:small molecule biosynthetic process"/>
    <property type="evidence" value="ECO:0007669"/>
    <property type="project" value="UniProtKB-ARBA"/>
</dbReference>
<dbReference type="GO" id="GO:0046872">
    <property type="term" value="F:metal ion binding"/>
    <property type="evidence" value="ECO:0007669"/>
    <property type="project" value="UniProtKB-KW"/>
</dbReference>
<dbReference type="Gene3D" id="2.60.120.330">
    <property type="entry name" value="B-lactam Antibiotic, Isopenicillin N Synthase, Chain"/>
    <property type="match status" value="1"/>
</dbReference>
<dbReference type="Pfam" id="PF14226">
    <property type="entry name" value="DIOX_N"/>
    <property type="match status" value="1"/>
</dbReference>
<keyword evidence="2" id="KW-0479">Metal-binding</keyword>
<dbReference type="InterPro" id="IPR050231">
    <property type="entry name" value="Iron_ascorbate_oxido_reductase"/>
</dbReference>
<dbReference type="InterPro" id="IPR044861">
    <property type="entry name" value="IPNS-like_FE2OG_OXY"/>
</dbReference>
<dbReference type="InterPro" id="IPR027443">
    <property type="entry name" value="IPNS-like_sf"/>
</dbReference>
<dbReference type="InterPro" id="IPR005123">
    <property type="entry name" value="Oxoglu/Fe-dep_dioxygenase_dom"/>
</dbReference>
<feature type="domain" description="Fe2OG dioxygenase" evidence="3">
    <location>
        <begin position="190"/>
        <end position="291"/>
    </location>
</feature>
<gene>
    <name evidence="4" type="ORF">NA56DRAFT_679402</name>
</gene>
<reference evidence="4 5" key="1">
    <citation type="submission" date="2016-05" db="EMBL/GenBank/DDBJ databases">
        <title>A degradative enzymes factory behind the ericoid mycorrhizal symbiosis.</title>
        <authorList>
            <consortium name="DOE Joint Genome Institute"/>
            <person name="Martino E."/>
            <person name="Morin E."/>
            <person name="Grelet G."/>
            <person name="Kuo A."/>
            <person name="Kohler A."/>
            <person name="Daghino S."/>
            <person name="Barry K."/>
            <person name="Choi C."/>
            <person name="Cichocki N."/>
            <person name="Clum A."/>
            <person name="Copeland A."/>
            <person name="Hainaut M."/>
            <person name="Haridas S."/>
            <person name="Labutti K."/>
            <person name="Lindquist E."/>
            <person name="Lipzen A."/>
            <person name="Khouja H.-R."/>
            <person name="Murat C."/>
            <person name="Ohm R."/>
            <person name="Olson A."/>
            <person name="Spatafora J."/>
            <person name="Veneault-Fourrey C."/>
            <person name="Henrissat B."/>
            <person name="Grigoriev I."/>
            <person name="Martin F."/>
            <person name="Perotto S."/>
        </authorList>
    </citation>
    <scope>NUCLEOTIDE SEQUENCE [LARGE SCALE GENOMIC DNA]</scope>
    <source>
        <strain evidence="4 5">UAMH 7357</strain>
    </source>
</reference>
<organism evidence="4 5">
    <name type="scientific">Hyaloscypha hepaticicola</name>
    <dbReference type="NCBI Taxonomy" id="2082293"/>
    <lineage>
        <taxon>Eukaryota</taxon>
        <taxon>Fungi</taxon>
        <taxon>Dikarya</taxon>
        <taxon>Ascomycota</taxon>
        <taxon>Pezizomycotina</taxon>
        <taxon>Leotiomycetes</taxon>
        <taxon>Helotiales</taxon>
        <taxon>Hyaloscyphaceae</taxon>
        <taxon>Hyaloscypha</taxon>
    </lineage>
</organism>
<evidence type="ECO:0000256" key="2">
    <source>
        <dbReference type="RuleBase" id="RU003682"/>
    </source>
</evidence>
<dbReference type="SUPFAM" id="SSF51197">
    <property type="entry name" value="Clavaminate synthase-like"/>
    <property type="match status" value="1"/>
</dbReference>
<dbReference type="InterPro" id="IPR026992">
    <property type="entry name" value="DIOX_N"/>
</dbReference>
<name>A0A2J6Q4B3_9HELO</name>
<dbReference type="AlphaFoldDB" id="A0A2J6Q4B3"/>
<proteinExistence type="inferred from homology"/>
<evidence type="ECO:0000313" key="5">
    <source>
        <dbReference type="Proteomes" id="UP000235672"/>
    </source>
</evidence>
<dbReference type="GO" id="GO:0016491">
    <property type="term" value="F:oxidoreductase activity"/>
    <property type="evidence" value="ECO:0007669"/>
    <property type="project" value="UniProtKB-KW"/>
</dbReference>
<comment type="similarity">
    <text evidence="1 2">Belongs to the iron/ascorbate-dependent oxidoreductase family.</text>
</comment>
<accession>A0A2J6Q4B3</accession>
<evidence type="ECO:0000313" key="4">
    <source>
        <dbReference type="EMBL" id="PMD21138.1"/>
    </source>
</evidence>
<evidence type="ECO:0000259" key="3">
    <source>
        <dbReference type="PROSITE" id="PS51471"/>
    </source>
</evidence>